<dbReference type="InterPro" id="IPR036388">
    <property type="entry name" value="WH-like_DNA-bd_sf"/>
</dbReference>
<evidence type="ECO:0000313" key="3">
    <source>
        <dbReference type="Proteomes" id="UP000192445"/>
    </source>
</evidence>
<gene>
    <name evidence="2" type="ORF">B1H20_15730</name>
</gene>
<dbReference type="InterPro" id="IPR051797">
    <property type="entry name" value="TrmB-like"/>
</dbReference>
<dbReference type="EMBL" id="CP020570">
    <property type="protein sequence ID" value="ARF62683.1"/>
    <property type="molecule type" value="Genomic_DNA"/>
</dbReference>
<proteinExistence type="predicted"/>
<evidence type="ECO:0000313" key="2">
    <source>
        <dbReference type="EMBL" id="ARF62683.1"/>
    </source>
</evidence>
<evidence type="ECO:0000259" key="1">
    <source>
        <dbReference type="PROSITE" id="PS50043"/>
    </source>
</evidence>
<dbReference type="GO" id="GO:0003677">
    <property type="term" value="F:DNA binding"/>
    <property type="evidence" value="ECO:0007669"/>
    <property type="project" value="InterPro"/>
</dbReference>
<dbReference type="SUPFAM" id="SSF46894">
    <property type="entry name" value="C-terminal effector domain of the bipartite response regulators"/>
    <property type="match status" value="1"/>
</dbReference>
<dbReference type="KEGG" id="svu:B1H20_15730"/>
<dbReference type="AlphaFoldDB" id="A0A1V0UBR8"/>
<reference evidence="2 3" key="1">
    <citation type="submission" date="2017-03" db="EMBL/GenBank/DDBJ databases">
        <title>Complete Genome Sequence of a natural compounds producer, Streptomyces violaceus S21.</title>
        <authorList>
            <person name="Zhong C."/>
            <person name="Zhao Z."/>
            <person name="Fu J."/>
            <person name="Zong G."/>
            <person name="Qin R."/>
            <person name="Cao G."/>
        </authorList>
    </citation>
    <scope>NUCLEOTIDE SEQUENCE [LARGE SCALE GENOMIC DNA]</scope>
    <source>
        <strain evidence="2 3">S21</strain>
    </source>
</reference>
<dbReference type="InterPro" id="IPR000792">
    <property type="entry name" value="Tscrpt_reg_LuxR_C"/>
</dbReference>
<dbReference type="PROSITE" id="PS50043">
    <property type="entry name" value="HTH_LUXR_2"/>
    <property type="match status" value="1"/>
</dbReference>
<dbReference type="GO" id="GO:0006355">
    <property type="term" value="P:regulation of DNA-templated transcription"/>
    <property type="evidence" value="ECO:0007669"/>
    <property type="project" value="InterPro"/>
</dbReference>
<dbReference type="OrthoDB" id="5932488at2"/>
<dbReference type="PANTHER" id="PTHR34293">
    <property type="entry name" value="HTH-TYPE TRANSCRIPTIONAL REGULATOR TRMBL2"/>
    <property type="match status" value="1"/>
</dbReference>
<protein>
    <submittedName>
        <fullName evidence="2">Helix-turn-helix transcriptional regulator</fullName>
    </submittedName>
</protein>
<dbReference type="Proteomes" id="UP000192445">
    <property type="component" value="Chromosome"/>
</dbReference>
<dbReference type="STRING" id="1935.B1H20_15730"/>
<organism evidence="2 3">
    <name type="scientific">Streptomyces violaceoruber</name>
    <dbReference type="NCBI Taxonomy" id="1935"/>
    <lineage>
        <taxon>Bacteria</taxon>
        <taxon>Bacillati</taxon>
        <taxon>Actinomycetota</taxon>
        <taxon>Actinomycetes</taxon>
        <taxon>Kitasatosporales</taxon>
        <taxon>Streptomycetaceae</taxon>
        <taxon>Streptomyces</taxon>
        <taxon>Streptomyces violaceoruber group</taxon>
    </lineage>
</organism>
<dbReference type="InterPro" id="IPR016032">
    <property type="entry name" value="Sig_transdc_resp-reg_C-effctor"/>
</dbReference>
<feature type="domain" description="HTH luxR-type" evidence="1">
    <location>
        <begin position="251"/>
        <end position="316"/>
    </location>
</feature>
<dbReference type="PANTHER" id="PTHR34293:SF1">
    <property type="entry name" value="HTH-TYPE TRANSCRIPTIONAL REGULATOR TRMBL2"/>
    <property type="match status" value="1"/>
</dbReference>
<dbReference type="Gene3D" id="1.10.10.10">
    <property type="entry name" value="Winged helix-like DNA-binding domain superfamily/Winged helix DNA-binding domain"/>
    <property type="match status" value="1"/>
</dbReference>
<dbReference type="SMART" id="SM00421">
    <property type="entry name" value="HTH_LUXR"/>
    <property type="match status" value="1"/>
</dbReference>
<dbReference type="Pfam" id="PF00196">
    <property type="entry name" value="GerE"/>
    <property type="match status" value="1"/>
</dbReference>
<sequence>MCVTSNTAGAHAVDGLCESATALYATAVREGRVARSDLVAAPCLVRRALVHPDPNDDRWMLPLPAPAALTRLLIPFAREVSDHLSDAAALLDTLLPFASLAPPPSDPTITVIHGNDRIMDSLREASRAARSEVLTAQPGGNRMVTNLRAGLENAQAVIEAGGRLRHLYQHPVRYSRRFAAYLDHLGPEHLEVRTMEQAIDRLIVFDRETAYLPAAPGTESALVIRHPALVRYLVHTYEVLWARATPYDDPLPTTDAPVTAVQHSIARLLAAGHVDDDIARRMGISVRTCRSHIARLTQTLGATSRTHLGALLVGSGIVEDEPGGV</sequence>
<accession>A0A1V0UBR8</accession>
<name>A0A1V0UBR8_STRVN</name>